<evidence type="ECO:0000256" key="5">
    <source>
        <dbReference type="ARBA" id="ARBA00035169"/>
    </source>
</evidence>
<dbReference type="OrthoDB" id="510402at2"/>
<sequence length="191" mass="21396">MSAIEPKASPLIVEDPALLQQVLIPYKTHCRYLLRAHLEHEGVLPPESRSRAVRAAAVGEFSIPESCYIADTGHFNAVEFNICYNQLAYYLLATCAHRQLEPLASWSIEEYRRRQLSDFLIVQFSSSFRRQMKSAHFTGRVEISKVMSRGKSMFLKTYCRFEDDHGGMSEGEPLIAITGESDAPPAASPGA</sequence>
<evidence type="ECO:0000256" key="3">
    <source>
        <dbReference type="ARBA" id="ARBA00035117"/>
    </source>
</evidence>
<dbReference type="GO" id="GO:0016829">
    <property type="term" value="F:lyase activity"/>
    <property type="evidence" value="ECO:0007669"/>
    <property type="project" value="UniProtKB-KW"/>
</dbReference>
<evidence type="ECO:0000313" key="9">
    <source>
        <dbReference type="Proteomes" id="UP000182719"/>
    </source>
</evidence>
<dbReference type="Proteomes" id="UP000182719">
    <property type="component" value="Unassembled WGS sequence"/>
</dbReference>
<keyword evidence="1" id="KW-0443">Lipid metabolism</keyword>
<dbReference type="Gene3D" id="3.10.129.30">
    <property type="entry name" value="Rv0098, thioesterase-like hot dog domain"/>
    <property type="match status" value="1"/>
</dbReference>
<dbReference type="Pfam" id="PF10862">
    <property type="entry name" value="FcoT"/>
    <property type="match status" value="1"/>
</dbReference>
<reference evidence="9" key="1">
    <citation type="submission" date="2016-10" db="EMBL/GenBank/DDBJ databases">
        <authorList>
            <person name="Varghese N."/>
            <person name="Submissions S."/>
        </authorList>
    </citation>
    <scope>NUCLEOTIDE SEQUENCE [LARGE SCALE GENOMIC DNA]</scope>
    <source>
        <strain evidence="9">DSM 17044</strain>
    </source>
</reference>
<keyword evidence="9" id="KW-1185">Reference proteome</keyword>
<name>A0A1H7TMC8_STIAU</name>
<keyword evidence="2" id="KW-0456">Lyase</keyword>
<evidence type="ECO:0000256" key="1">
    <source>
        <dbReference type="ARBA" id="ARBA00023098"/>
    </source>
</evidence>
<comment type="catalytic activity">
    <reaction evidence="7">
        <text>a (3R)-3-[(carboxymethyl)amino]fatty acid + holo-[ACP] + H(+) = a (2E)-enoyl-[ACP] + glycine + H2O</text>
        <dbReference type="Rhea" id="RHEA:74923"/>
        <dbReference type="Rhea" id="RHEA-COMP:9685"/>
        <dbReference type="Rhea" id="RHEA-COMP:9925"/>
        <dbReference type="ChEBI" id="CHEBI:15377"/>
        <dbReference type="ChEBI" id="CHEBI:15378"/>
        <dbReference type="ChEBI" id="CHEBI:57305"/>
        <dbReference type="ChEBI" id="CHEBI:64479"/>
        <dbReference type="ChEBI" id="CHEBI:78784"/>
        <dbReference type="ChEBI" id="CHEBI:193080"/>
        <dbReference type="EC" id="4.3.2.11"/>
    </reaction>
    <physiologicalReaction direction="right-to-left" evidence="7">
        <dbReference type="Rhea" id="RHEA:74925"/>
    </physiologicalReaction>
</comment>
<dbReference type="InterPro" id="IPR043064">
    <property type="entry name" value="FcoT_ThioEstase_Rv0098-like_sf"/>
</dbReference>
<evidence type="ECO:0000313" key="8">
    <source>
        <dbReference type="EMBL" id="SEL85833.1"/>
    </source>
</evidence>
<dbReference type="RefSeq" id="WP_075007770.1">
    <property type="nucleotide sequence ID" value="NZ_FOAP01000009.1"/>
</dbReference>
<evidence type="ECO:0000256" key="7">
    <source>
        <dbReference type="ARBA" id="ARBA00048742"/>
    </source>
</evidence>
<comment type="similarity">
    <text evidence="3">Belongs to the FcoT family.</text>
</comment>
<evidence type="ECO:0000256" key="2">
    <source>
        <dbReference type="ARBA" id="ARBA00023239"/>
    </source>
</evidence>
<dbReference type="EC" id="4.3.2.11" evidence="4"/>
<dbReference type="AlphaFoldDB" id="A0A1H7TMC8"/>
<accession>A0A1H7TMC8</accession>
<proteinExistence type="inferred from homology"/>
<dbReference type="EMBL" id="FOAP01000009">
    <property type="protein sequence ID" value="SEL85833.1"/>
    <property type="molecule type" value="Genomic_DNA"/>
</dbReference>
<organism evidence="8 9">
    <name type="scientific">Stigmatella aurantiaca</name>
    <dbReference type="NCBI Taxonomy" id="41"/>
    <lineage>
        <taxon>Bacteria</taxon>
        <taxon>Pseudomonadati</taxon>
        <taxon>Myxococcota</taxon>
        <taxon>Myxococcia</taxon>
        <taxon>Myxococcales</taxon>
        <taxon>Cystobacterineae</taxon>
        <taxon>Archangiaceae</taxon>
        <taxon>Stigmatella</taxon>
    </lineage>
</organism>
<evidence type="ECO:0000256" key="4">
    <source>
        <dbReference type="ARBA" id="ARBA00035127"/>
    </source>
</evidence>
<gene>
    <name evidence="8" type="ORF">SAMN05444354_10976</name>
</gene>
<dbReference type="InterPro" id="IPR022598">
    <property type="entry name" value="FcoT_ThioEstase"/>
</dbReference>
<protein>
    <recommendedName>
        <fullName evidence="5">(2E)-enoyl-[ACP] glycyltransferase</fullName>
        <ecNumber evidence="4">4.3.2.11</ecNumber>
    </recommendedName>
    <alternativeName>
        <fullName evidence="6">(2E)-unsaturated fatty acyl-[ACP] glycyltransferase</fullName>
    </alternativeName>
</protein>
<dbReference type="GO" id="GO:0006629">
    <property type="term" value="P:lipid metabolic process"/>
    <property type="evidence" value="ECO:0007669"/>
    <property type="project" value="UniProtKB-KW"/>
</dbReference>
<evidence type="ECO:0000256" key="6">
    <source>
        <dbReference type="ARBA" id="ARBA00035448"/>
    </source>
</evidence>